<evidence type="ECO:0000256" key="9">
    <source>
        <dbReference type="PROSITE-ProRule" id="PRU10015"/>
    </source>
</evidence>
<evidence type="ECO:0000256" key="4">
    <source>
        <dbReference type="ARBA" id="ARBA00022694"/>
    </source>
</evidence>
<dbReference type="GO" id="GO:0000049">
    <property type="term" value="F:tRNA binding"/>
    <property type="evidence" value="ECO:0007669"/>
    <property type="project" value="TreeGrafter"/>
</dbReference>
<dbReference type="GO" id="GO:0019843">
    <property type="term" value="F:rRNA binding"/>
    <property type="evidence" value="ECO:0007669"/>
    <property type="project" value="TreeGrafter"/>
</dbReference>
<keyword evidence="1 7" id="KW-0489">Methyltransferase</keyword>
<evidence type="ECO:0000256" key="2">
    <source>
        <dbReference type="ARBA" id="ARBA00022679"/>
    </source>
</evidence>
<dbReference type="GO" id="GO:0005829">
    <property type="term" value="C:cytosol"/>
    <property type="evidence" value="ECO:0007669"/>
    <property type="project" value="TreeGrafter"/>
</dbReference>
<dbReference type="FunFam" id="3.40.50.150:FF:000012">
    <property type="entry name" value="tRNA/tmRNA (uracil-C(5))-methyltransferase"/>
    <property type="match status" value="1"/>
</dbReference>
<dbReference type="SUPFAM" id="SSF53335">
    <property type="entry name" value="S-adenosyl-L-methionine-dependent methyltransferases"/>
    <property type="match status" value="1"/>
</dbReference>
<comment type="function">
    <text evidence="7">Dual-specificity methyltransferase that catalyzes the formation of 5-methyluridine at position 54 (m5U54) in all tRNAs, and that of position 341 (m5U341) in tmRNA (transfer-mRNA).</text>
</comment>
<accession>A0A520MGE3</accession>
<comment type="catalytic activity">
    <reaction evidence="6 7">
        <text>uridine(54) in tRNA + S-adenosyl-L-methionine = 5-methyluridine(54) in tRNA + S-adenosyl-L-homocysteine + H(+)</text>
        <dbReference type="Rhea" id="RHEA:42712"/>
        <dbReference type="Rhea" id="RHEA-COMP:10167"/>
        <dbReference type="Rhea" id="RHEA-COMP:10193"/>
        <dbReference type="ChEBI" id="CHEBI:15378"/>
        <dbReference type="ChEBI" id="CHEBI:57856"/>
        <dbReference type="ChEBI" id="CHEBI:59789"/>
        <dbReference type="ChEBI" id="CHEBI:65315"/>
        <dbReference type="ChEBI" id="CHEBI:74447"/>
        <dbReference type="EC" id="2.1.1.35"/>
    </reaction>
</comment>
<evidence type="ECO:0000256" key="3">
    <source>
        <dbReference type="ARBA" id="ARBA00022691"/>
    </source>
</evidence>
<feature type="active site" description="Nucleophile" evidence="7 8">
    <location>
        <position position="323"/>
    </location>
</feature>
<protein>
    <recommendedName>
        <fullName evidence="7">tRNA/tmRNA (uracil-C(5))-methyltransferase</fullName>
        <ecNumber evidence="7">2.1.1.35</ecNumber>
    </recommendedName>
    <alternativeName>
        <fullName evidence="7">tRNA (uracil(54)-C(5))-methyltransferase</fullName>
    </alternativeName>
    <alternativeName>
        <fullName evidence="7">tRNA(m5U54)-methyltransferase</fullName>
        <shortName evidence="7">RUMT</shortName>
    </alternativeName>
    <alternativeName>
        <fullName evidence="7">tmRNA (uracil(341)-C(5))-methyltransferase</fullName>
    </alternativeName>
</protein>
<dbReference type="InterPro" id="IPR030390">
    <property type="entry name" value="MeTrfase_TrmA_AS"/>
</dbReference>
<dbReference type="Pfam" id="PF05958">
    <property type="entry name" value="tRNA_U5-meth_tr"/>
    <property type="match status" value="1"/>
</dbReference>
<dbReference type="GO" id="GO:0030488">
    <property type="term" value="P:tRNA methylation"/>
    <property type="evidence" value="ECO:0007669"/>
    <property type="project" value="UniProtKB-UniRule"/>
</dbReference>
<comment type="caution">
    <text evidence="10">The sequence shown here is derived from an EMBL/GenBank/DDBJ whole genome shotgun (WGS) entry which is preliminary data.</text>
</comment>
<feature type="active site" evidence="9">
    <location>
        <position position="323"/>
    </location>
</feature>
<dbReference type="Gene3D" id="2.40.50.1070">
    <property type="match status" value="1"/>
</dbReference>
<feature type="binding site" evidence="7 8">
    <location>
        <position position="298"/>
    </location>
    <ligand>
        <name>S-adenosyl-L-methionine</name>
        <dbReference type="ChEBI" id="CHEBI:59789"/>
    </ligand>
</feature>
<feature type="binding site" evidence="7 8">
    <location>
        <position position="217"/>
    </location>
    <ligand>
        <name>S-adenosyl-L-methionine</name>
        <dbReference type="ChEBI" id="CHEBI:59789"/>
    </ligand>
</feature>
<dbReference type="PROSITE" id="PS01231">
    <property type="entry name" value="TRMA_2"/>
    <property type="match status" value="1"/>
</dbReference>
<evidence type="ECO:0000256" key="6">
    <source>
        <dbReference type="ARBA" id="ARBA00052788"/>
    </source>
</evidence>
<dbReference type="PROSITE" id="PS01230">
    <property type="entry name" value="TRMA_1"/>
    <property type="match status" value="1"/>
</dbReference>
<dbReference type="FunFam" id="2.40.50.1070:FF:000001">
    <property type="entry name" value="tRNA/tmRNA (uracil-C(5))-methyltransferase"/>
    <property type="match status" value="1"/>
</dbReference>
<reference evidence="10 11" key="1">
    <citation type="submission" date="2019-02" db="EMBL/GenBank/DDBJ databases">
        <title>Prokaryotic population dynamics and viral predation in marine succession experiment using metagenomics: the confinement effect.</title>
        <authorList>
            <person name="Haro-Moreno J.M."/>
            <person name="Rodriguez-Valera F."/>
            <person name="Lopez-Perez M."/>
        </authorList>
    </citation>
    <scope>NUCLEOTIDE SEQUENCE [LARGE SCALE GENOMIC DNA]</scope>
    <source>
        <strain evidence="10">MED-G170</strain>
    </source>
</reference>
<dbReference type="EMBL" id="SHBP01000005">
    <property type="protein sequence ID" value="RZO20299.1"/>
    <property type="molecule type" value="Genomic_DNA"/>
</dbReference>
<dbReference type="HAMAP" id="MF_01011">
    <property type="entry name" value="RNA_methyltr_TrmA"/>
    <property type="match status" value="1"/>
</dbReference>
<evidence type="ECO:0000256" key="1">
    <source>
        <dbReference type="ARBA" id="ARBA00022603"/>
    </source>
</evidence>
<dbReference type="NCBIfam" id="TIGR02143">
    <property type="entry name" value="trmA_only"/>
    <property type="match status" value="1"/>
</dbReference>
<dbReference type="InterPro" id="IPR011869">
    <property type="entry name" value="TrmA_MeTrfase"/>
</dbReference>
<dbReference type="InterPro" id="IPR029063">
    <property type="entry name" value="SAM-dependent_MTases_sf"/>
</dbReference>
<name>A0A520MGE3_9GAMM</name>
<keyword evidence="4 7" id="KW-0819">tRNA processing</keyword>
<comment type="similarity">
    <text evidence="7">Belongs to the class I-like SAM-binding methyltransferase superfamily. RNA M5U methyltransferase family. TrmA subfamily.</text>
</comment>
<keyword evidence="2 7" id="KW-0808">Transferase</keyword>
<dbReference type="Proteomes" id="UP000315889">
    <property type="component" value="Unassembled WGS sequence"/>
</dbReference>
<dbReference type="InterPro" id="IPR030391">
    <property type="entry name" value="MeTrfase_TrmA_CS"/>
</dbReference>
<sequence length="366" mass="41746">MNTSNDLYSDKNYQLQLDKKLNRFKSDLSQLGDYSIEVHQSRPLHFRMRAEFRIWHENGSAHYAMNRPGEKKPYIIDSFPIGGPLITEMMTPLLKAVNENELLSKRLFSVEFLTTESGETLVTLIYHKPLNEEWEKQARKLQADLSIFVIGRSRKQKCVLSQDFVTEGLTVDGRLYHYQQVESGFTQPNAYINSKMLEWASHCCADYADQSDLLELYCGNGNFTAVLAQHFDKVLATEVSKVSVASAKRNFDLNGIDNVTVVRLSSEEITQALNGDRPFRRLKDVALGAFNFSTIFLDPPRAGLDQGTEALSTQFDRILYISCNPLSLIKNLSELTKTHTIEKVAAFDQFPWTDHLETGIFLKRKV</sequence>
<evidence type="ECO:0000256" key="7">
    <source>
        <dbReference type="HAMAP-Rule" id="MF_01011"/>
    </source>
</evidence>
<dbReference type="CDD" id="cd02440">
    <property type="entry name" value="AdoMet_MTases"/>
    <property type="match status" value="1"/>
</dbReference>
<organism evidence="10 11">
    <name type="scientific">SAR92 clade bacterium</name>
    <dbReference type="NCBI Taxonomy" id="2315479"/>
    <lineage>
        <taxon>Bacteria</taxon>
        <taxon>Pseudomonadati</taxon>
        <taxon>Pseudomonadota</taxon>
        <taxon>Gammaproteobacteria</taxon>
        <taxon>Cellvibrionales</taxon>
        <taxon>Porticoccaceae</taxon>
        <taxon>SAR92 clade</taxon>
    </lineage>
</organism>
<feature type="binding site" evidence="7 8">
    <location>
        <position position="238"/>
    </location>
    <ligand>
        <name>S-adenosyl-L-methionine</name>
        <dbReference type="ChEBI" id="CHEBI:59789"/>
    </ligand>
</feature>
<dbReference type="InterPro" id="IPR010280">
    <property type="entry name" value="U5_MeTrfase_fam"/>
</dbReference>
<feature type="binding site" evidence="7 8">
    <location>
        <position position="187"/>
    </location>
    <ligand>
        <name>S-adenosyl-L-methionine</name>
        <dbReference type="ChEBI" id="CHEBI:59789"/>
    </ligand>
</feature>
<feature type="active site" description="Proton acceptor" evidence="7">
    <location>
        <position position="357"/>
    </location>
</feature>
<dbReference type="PANTHER" id="PTHR47790">
    <property type="entry name" value="TRNA/TMRNA (URACIL-C(5))-METHYLTRANSFERASE"/>
    <property type="match status" value="1"/>
</dbReference>
<dbReference type="PROSITE" id="PS51687">
    <property type="entry name" value="SAM_MT_RNA_M5U"/>
    <property type="match status" value="1"/>
</dbReference>
<dbReference type="Gene3D" id="3.40.50.150">
    <property type="entry name" value="Vaccinia Virus protein VP39"/>
    <property type="match status" value="1"/>
</dbReference>
<evidence type="ECO:0000256" key="8">
    <source>
        <dbReference type="PROSITE-ProRule" id="PRU01024"/>
    </source>
</evidence>
<feature type="binding site" evidence="7">
    <location>
        <position position="222"/>
    </location>
    <ligand>
        <name>S-adenosyl-L-methionine</name>
        <dbReference type="ChEBI" id="CHEBI:59789"/>
    </ligand>
</feature>
<comment type="catalytic activity">
    <reaction evidence="5 7">
        <text>uridine(341) in tmRNA + S-adenosyl-L-methionine = 5-methyluridine(341) in tmRNA + S-adenosyl-L-homocysteine + H(+)</text>
        <dbReference type="Rhea" id="RHEA:43612"/>
        <dbReference type="Rhea" id="RHEA-COMP:10630"/>
        <dbReference type="Rhea" id="RHEA-COMP:10631"/>
        <dbReference type="ChEBI" id="CHEBI:15378"/>
        <dbReference type="ChEBI" id="CHEBI:57856"/>
        <dbReference type="ChEBI" id="CHEBI:59789"/>
        <dbReference type="ChEBI" id="CHEBI:65315"/>
        <dbReference type="ChEBI" id="CHEBI:74447"/>
    </reaction>
</comment>
<gene>
    <name evidence="7 10" type="primary">trmA</name>
    <name evidence="10" type="ORF">EVB03_05120</name>
</gene>
<dbReference type="AlphaFoldDB" id="A0A520MGE3"/>
<dbReference type="GO" id="GO:0030697">
    <property type="term" value="F:tRNA (uracil(54)-C5)-methyltransferase activity, S-adenosyl methionine-dependent"/>
    <property type="evidence" value="ECO:0007669"/>
    <property type="project" value="UniProtKB-UniRule"/>
</dbReference>
<dbReference type="EC" id="2.1.1.35" evidence="7"/>
<keyword evidence="3 7" id="KW-0949">S-adenosyl-L-methionine</keyword>
<dbReference type="PANTHER" id="PTHR47790:SF2">
    <property type="entry name" value="TRNA_TMRNA (URACIL-C(5))-METHYLTRANSFERASE"/>
    <property type="match status" value="1"/>
</dbReference>
<proteinExistence type="inferred from homology"/>
<evidence type="ECO:0000256" key="5">
    <source>
        <dbReference type="ARBA" id="ARBA00051255"/>
    </source>
</evidence>
<evidence type="ECO:0000313" key="10">
    <source>
        <dbReference type="EMBL" id="RZO20299.1"/>
    </source>
</evidence>
<evidence type="ECO:0000313" key="11">
    <source>
        <dbReference type="Proteomes" id="UP000315889"/>
    </source>
</evidence>